<dbReference type="FunFam" id="2.60.40.10:FF:000002">
    <property type="entry name" value="Titin a"/>
    <property type="match status" value="5"/>
</dbReference>
<feature type="domain" description="Fibronectin type-III" evidence="5">
    <location>
        <begin position="989"/>
        <end position="1081"/>
    </location>
</feature>
<feature type="domain" description="Ig-like" evidence="4">
    <location>
        <begin position="1481"/>
        <end position="1559"/>
    </location>
</feature>
<dbReference type="InterPro" id="IPR036179">
    <property type="entry name" value="Ig-like_dom_sf"/>
</dbReference>
<dbReference type="Gene3D" id="2.60.40.10">
    <property type="entry name" value="Immunoglobulins"/>
    <property type="match status" value="19"/>
</dbReference>
<evidence type="ECO:0000259" key="5">
    <source>
        <dbReference type="PROSITE" id="PS50853"/>
    </source>
</evidence>
<evidence type="ECO:0000313" key="6">
    <source>
        <dbReference type="Ensembl" id="ENSSGRP00000055081.1"/>
    </source>
</evidence>
<evidence type="ECO:0008006" key="8">
    <source>
        <dbReference type="Google" id="ProtNLM"/>
    </source>
</evidence>
<feature type="domain" description="Fibronectin type-III" evidence="5">
    <location>
        <begin position="697"/>
        <end position="793"/>
    </location>
</feature>
<evidence type="ECO:0000313" key="7">
    <source>
        <dbReference type="Proteomes" id="UP000472262"/>
    </source>
</evidence>
<name>A0A672NV12_SINGR</name>
<feature type="domain" description="Fibronectin type-III" evidence="5">
    <location>
        <begin position="892"/>
        <end position="986"/>
    </location>
</feature>
<feature type="domain" description="Fibronectin type-III" evidence="5">
    <location>
        <begin position="1283"/>
        <end position="1378"/>
    </location>
</feature>
<feature type="domain" description="Fibronectin type-III" evidence="5">
    <location>
        <begin position="1679"/>
        <end position="1774"/>
    </location>
</feature>
<feature type="domain" description="Fibronectin type-III" evidence="5">
    <location>
        <begin position="1579"/>
        <end position="1674"/>
    </location>
</feature>
<dbReference type="PROSITE" id="PS50853">
    <property type="entry name" value="FN3"/>
    <property type="match status" value="12"/>
</dbReference>
<dbReference type="FunFam" id="2.60.40.10:FF:000135">
    <property type="entry name" value="Titin a"/>
    <property type="match status" value="1"/>
</dbReference>
<evidence type="ECO:0000256" key="1">
    <source>
        <dbReference type="ARBA" id="ARBA00022737"/>
    </source>
</evidence>
<protein>
    <recommendedName>
        <fullName evidence="8">Titin</fullName>
    </recommendedName>
</protein>
<feature type="domain" description="Fibronectin type-III" evidence="5">
    <location>
        <begin position="1183"/>
        <end position="1277"/>
    </location>
</feature>
<feature type="domain" description="Ig-like" evidence="4">
    <location>
        <begin position="394"/>
        <end position="482"/>
    </location>
</feature>
<dbReference type="InterPro" id="IPR013098">
    <property type="entry name" value="Ig_I-set"/>
</dbReference>
<keyword evidence="2" id="KW-0393">Immunoglobulin domain</keyword>
<dbReference type="SMART" id="SM00408">
    <property type="entry name" value="IGc2"/>
    <property type="match status" value="5"/>
</dbReference>
<dbReference type="InterPro" id="IPR003598">
    <property type="entry name" value="Ig_sub2"/>
</dbReference>
<keyword evidence="7" id="KW-1185">Reference proteome</keyword>
<dbReference type="FunFam" id="2.60.40.10:FF:000547">
    <property type="entry name" value="Titin a"/>
    <property type="match status" value="1"/>
</dbReference>
<dbReference type="SUPFAM" id="SSF49265">
    <property type="entry name" value="Fibronectin type III"/>
    <property type="match status" value="8"/>
</dbReference>
<dbReference type="Ensembl" id="ENSSGRT00000058827.1">
    <property type="protein sequence ID" value="ENSSGRP00000055081.1"/>
    <property type="gene ID" value="ENSSGRG00000028912.1"/>
</dbReference>
<reference evidence="6" key="2">
    <citation type="submission" date="2025-09" db="UniProtKB">
        <authorList>
            <consortium name="Ensembl"/>
        </authorList>
    </citation>
    <scope>IDENTIFICATION</scope>
</reference>
<feature type="domain" description="Ig-like" evidence="4">
    <location>
        <begin position="99"/>
        <end position="190"/>
    </location>
</feature>
<feature type="domain" description="Fibronectin type-III" evidence="5">
    <location>
        <begin position="1780"/>
        <end position="1876"/>
    </location>
</feature>
<evidence type="ECO:0000259" key="4">
    <source>
        <dbReference type="PROSITE" id="PS50835"/>
    </source>
</evidence>
<sequence>MFSICIIQLFSSTTFVVPPIVEVDVKLIEGIIVKAGSTIRLPAIMRGLPVPTAKWVIDGEEIKSEGNIKIDTDNFSTVLKGETREIPESVIAKDIVIPPEIEVDATCRDRLTVRVGHNINVVAYVKARPEPEITWSKGESVFEKDKRTTLTNNLPVVQMRIKEATRADHGKYTLKAVNEAGEASATITVNVLDRPGHCQNLKLTYVTKNSCMVSWDAPEDNGGTEITNYIVECREPSIRAWSMISSDCTNRMVKAKLMENHEYLFRVSAENKCGPGPATETKTPILAIDPLQKPGEPENFHVSDIGKNFVFLKWRKPDYDGGSPNLGYYLEKKAKDAEEWEKVHEGVLKETFFMVDKCVENHTYQFRVQSTNDGGESAWVRTSDILVKEEVQKPVLDLKFVGTVVVKAGESVRLEAGLRGKPQPEVTWVKEKTTGDNPRISIDTGHDYSKFLLTKTKRSDTGKYVVTATNSAGSFTAYANVTVLDIPGPVRDMKVSGISTDKCRVVWDPPEDDGGCEVDSYILEKCETRRMVWSTYSASIVTNYCNVTRLVEGNDKPITAKTQYNRPGPPDAPEVTKIGKDEMTVVWAPPENDGGKSITGYILERKEKRAVRWVPVTKSPISERRMKVTNLIPNHEYQFRVKAENEVGLGEPSKPSRPITAKDPIGVQPANIVFLSIFVPKNFLSLSFYSFSDPPGPPSNPRITDTTKTTATFNWGRPFYDGGLDVTGYIVEHKKEGDDDWVQDTTTPLRITEFVVSNLQSGGKYHFRVRALNSEGLGEPSEVEQVVELVDREEVPEFELDAELRKTLVVKSGASIRIFVPIKGRPAPEVTWHKEDVPLKGRAHIDTTESYTLVVIPECTRYDAGKYVLTLENVAGKKSGFVNVRVVDTPGPPVNLKPSEITKHSITLQWEIPIIDGGSKITNYIIEKRDATRKAYSTITANWQKCSYKIPDLEEGAEYYFRVSAENERGIGEPAETPEPIKASQAPSAPDNLIVSDVSKDTATLAWTKPKHDGGSRITGYVIEAQLKDSDQWTHVTTIKALDYTATELVENAEYVFRIFAVNSSGRSEPRESRPAVIKEQTTAPGFDLRGIYQKMVVAKAGDNLKVEIPVLGRPKPLVVWKKEDQELKQTQRINVENTATSTILNINEIKRKDGGQYSMTGKNIFGTVTEIITVQVHDIPGPPTGPIKLDEVSCDYVIISWEAPENDGGVPINNYIVEMRETTGTSWVELAATVIRTTFKAARLTTGIGYQFRVKAQNRYGVGPYITSEPVVAAYPFDVPGQPGIPQIVAFTKDSMTISWNEPSSDGGSPILGYHIERKEKNSILWQRISKALVVGNMFKSPGLIDGIAYEFRVIAENLAGLSKASKPSEMTYALDPVDPPGQPVALNITRHEVTLQWSKPEGDGGFSITGYTVEKRELPNGRWLKANFSNILETNFTVSGLTEDASYEFRVLARNSAGAVSKPSKPSEVIVCRDDIEEPKIDADASFSSAVVVKAGDVFKLDARVTGRPIPSLVWTKDGKELEDTGKLEIKTSDFYTCLINKDSLRRDGGVYALTASNPGGFAKFVFNVKVLDRPGPPEGPLHVTDMTTEKCILSWLPPLHDGGGKIEYYIIQRRETSRLTWTNVATDLQVNRYKVTKLLKGNEYIFRVMAVNKYGVGEPLESEPAVATNPYVPSDPPQAPEVTAITKHSMVVCWGHPEHNGGSSINTYIIERRDKTGLRWVKCNKRTVTDLRFKVSGLTPGHEYEYRILAENAAGLSAPSPSSPFYKACDTIFQPGPPGNPRVLDTSKSSITIAWNKPVYDGGSDITGYIVETCLPEEDEWTIVTPKAGLTATSFTITNLIENQEYKINISALNCEGVGEPASVPGSPKAEDRLLLPEIELDSDLRKVVNIRACSNLRLFILLPSSGILQSLMVDQESGIILLKNVNLHEKHIPSLIPPVPKQVVELETYKKEACISSEFWLKMSMVLVFQ</sequence>
<dbReference type="PANTHER" id="PTHR14340:SF13">
    <property type="entry name" value="TITIN"/>
    <property type="match status" value="1"/>
</dbReference>
<dbReference type="FunFam" id="2.60.40.10:FF:000034">
    <property type="entry name" value="Titin isoform A"/>
    <property type="match status" value="3"/>
</dbReference>
<keyword evidence="1" id="KW-0677">Repeat</keyword>
<dbReference type="InterPro" id="IPR007110">
    <property type="entry name" value="Ig-like_dom"/>
</dbReference>
<dbReference type="FunFam" id="2.60.40.10:FF:000003">
    <property type="entry name" value="Titin isoform E"/>
    <property type="match status" value="3"/>
</dbReference>
<dbReference type="InParanoid" id="A0A672NV12"/>
<organism evidence="6 7">
    <name type="scientific">Sinocyclocheilus grahami</name>
    <name type="common">Dianchi golden-line fish</name>
    <name type="synonym">Barbus grahami</name>
    <dbReference type="NCBI Taxonomy" id="75366"/>
    <lineage>
        <taxon>Eukaryota</taxon>
        <taxon>Metazoa</taxon>
        <taxon>Chordata</taxon>
        <taxon>Craniata</taxon>
        <taxon>Vertebrata</taxon>
        <taxon>Euteleostomi</taxon>
        <taxon>Actinopterygii</taxon>
        <taxon>Neopterygii</taxon>
        <taxon>Teleostei</taxon>
        <taxon>Ostariophysi</taxon>
        <taxon>Cypriniformes</taxon>
        <taxon>Cyprinidae</taxon>
        <taxon>Cyprininae</taxon>
        <taxon>Sinocyclocheilus</taxon>
    </lineage>
</organism>
<dbReference type="CDD" id="cd05748">
    <property type="entry name" value="Ig_Titin_like"/>
    <property type="match status" value="2"/>
</dbReference>
<dbReference type="PANTHER" id="PTHR14340">
    <property type="entry name" value="MICROFIBRIL-ASSOCIATED GLYCOPROTEIN 3"/>
    <property type="match status" value="1"/>
</dbReference>
<dbReference type="CDD" id="cd00063">
    <property type="entry name" value="FN3"/>
    <property type="match status" value="12"/>
</dbReference>
<feature type="chain" id="PRO_5025633085" description="Titin" evidence="3">
    <location>
        <begin position="17"/>
        <end position="1974"/>
    </location>
</feature>
<dbReference type="SMART" id="SM00409">
    <property type="entry name" value="IG"/>
    <property type="match status" value="5"/>
</dbReference>
<feature type="signal peptide" evidence="3">
    <location>
        <begin position="1"/>
        <end position="16"/>
    </location>
</feature>
<dbReference type="SMART" id="SM00060">
    <property type="entry name" value="FN3"/>
    <property type="match status" value="13"/>
</dbReference>
<dbReference type="Proteomes" id="UP000472262">
    <property type="component" value="Unassembled WGS sequence"/>
</dbReference>
<dbReference type="InterPro" id="IPR003599">
    <property type="entry name" value="Ig_sub"/>
</dbReference>
<dbReference type="PRINTS" id="PR00014">
    <property type="entry name" value="FNTYPEIII"/>
</dbReference>
<feature type="domain" description="Fibronectin type-III" evidence="5">
    <location>
        <begin position="296"/>
        <end position="390"/>
    </location>
</feature>
<dbReference type="Pfam" id="PF07679">
    <property type="entry name" value="I-set"/>
    <property type="match status" value="5"/>
</dbReference>
<dbReference type="FunFam" id="2.60.40.10:FF:000112">
    <property type="entry name" value="Titin a"/>
    <property type="match status" value="1"/>
</dbReference>
<feature type="domain" description="Fibronectin type-III" evidence="5">
    <location>
        <begin position="569"/>
        <end position="664"/>
    </location>
</feature>
<dbReference type="InterPro" id="IPR003961">
    <property type="entry name" value="FN3_dom"/>
</dbReference>
<dbReference type="Pfam" id="PF00041">
    <property type="entry name" value="fn3"/>
    <property type="match status" value="12"/>
</dbReference>
<evidence type="ECO:0000256" key="2">
    <source>
        <dbReference type="ARBA" id="ARBA00023319"/>
    </source>
</evidence>
<feature type="domain" description="Fibronectin type-III" evidence="5">
    <location>
        <begin position="197"/>
        <end position="290"/>
    </location>
</feature>
<keyword evidence="3" id="KW-0732">Signal</keyword>
<dbReference type="InterPro" id="IPR013783">
    <property type="entry name" value="Ig-like_fold"/>
</dbReference>
<dbReference type="PROSITE" id="PS50835">
    <property type="entry name" value="IG_LIKE"/>
    <property type="match status" value="3"/>
</dbReference>
<dbReference type="SUPFAM" id="SSF48726">
    <property type="entry name" value="Immunoglobulin"/>
    <property type="match status" value="6"/>
</dbReference>
<dbReference type="FunFam" id="2.60.40.10:FF:000011">
    <property type="entry name" value="Titin b"/>
    <property type="match status" value="1"/>
</dbReference>
<dbReference type="FunFam" id="2.60.40.10:FF:000012">
    <property type="entry name" value="titin isoform X1"/>
    <property type="match status" value="1"/>
</dbReference>
<feature type="domain" description="Fibronectin type-III" evidence="5">
    <location>
        <begin position="1381"/>
        <end position="1476"/>
    </location>
</feature>
<accession>A0A672NV12</accession>
<dbReference type="InterPro" id="IPR036116">
    <property type="entry name" value="FN3_sf"/>
</dbReference>
<evidence type="ECO:0000256" key="3">
    <source>
        <dbReference type="SAM" id="SignalP"/>
    </source>
</evidence>
<proteinExistence type="predicted"/>
<reference evidence="6" key="1">
    <citation type="submission" date="2025-08" db="UniProtKB">
        <authorList>
            <consortium name="Ensembl"/>
        </authorList>
    </citation>
    <scope>IDENTIFICATION</scope>
</reference>